<dbReference type="AlphaFoldDB" id="A0A2T4URJ6"/>
<dbReference type="RefSeq" id="WP_107573902.1">
    <property type="nucleotide sequence ID" value="NZ_PZPL01000001.1"/>
</dbReference>
<comment type="caution">
    <text evidence="1">The sequence shown here is derived from an EMBL/GenBank/DDBJ whole genome shotgun (WGS) entry which is preliminary data.</text>
</comment>
<evidence type="ECO:0000313" key="2">
    <source>
        <dbReference type="Proteomes" id="UP000241085"/>
    </source>
</evidence>
<evidence type="ECO:0000313" key="1">
    <source>
        <dbReference type="EMBL" id="PTL72135.1"/>
    </source>
</evidence>
<dbReference type="Proteomes" id="UP000241085">
    <property type="component" value="Unassembled WGS sequence"/>
</dbReference>
<accession>A0A2T4URJ6</accession>
<organism evidence="1 2">
    <name type="scientific">Rathayibacter caricis DSM 15933</name>
    <dbReference type="NCBI Taxonomy" id="1328867"/>
    <lineage>
        <taxon>Bacteria</taxon>
        <taxon>Bacillati</taxon>
        <taxon>Actinomycetota</taxon>
        <taxon>Actinomycetes</taxon>
        <taxon>Micrococcales</taxon>
        <taxon>Microbacteriaceae</taxon>
        <taxon>Rathayibacter</taxon>
    </lineage>
</organism>
<proteinExistence type="predicted"/>
<dbReference type="InterPro" id="IPR040701">
    <property type="entry name" value="Bact_RF_family2"/>
</dbReference>
<gene>
    <name evidence="1" type="ORF">C1I63_04280</name>
</gene>
<sequence length="388" mass="41961">MPTIHALRTLADVYRDLRPVSQIYLDVSLDSGDPPDIAFERGTAVADELRRQGAPQGDIDALTALLTGAGRPHGRSCLFAVAVDGSIVLSEVLPGRPVAPEHTSYGTLPDVVPLLQHRPDVRYLVVETSRDGGEVRLHRLGAERPEEEESVQGRTDTLHKAQAGGWRHDRFHSHAEEIWRQTQAELASSVDEIVRTRRPQLLVVAGDIRARQLLAEQLSPSSAAILAVLPANTRADGSDDGALDEFVQEQVDRLLRREKEDVLDALRTHDGRHDNTVEFSLGAIVQALSAAQVDTLVIDPQRLRERELLALAGEPWVAAAPEEALGAEVIGPVDAALALVRAALLTDARVLCTDSRTAPDGEDVVALPHEADAAALLRWRTGPPVPGA</sequence>
<reference evidence="1 2" key="1">
    <citation type="submission" date="2018-03" db="EMBL/GenBank/DDBJ databases">
        <title>Bacteriophage NCPPB3778 and a type I-E CRISPR drive the evolution of the US Biological Select Agent, Rathayibacter toxicus.</title>
        <authorList>
            <person name="Davis E.W.II."/>
            <person name="Tabima J.F."/>
            <person name="Weisberg A.J."/>
            <person name="Dantas Lopes L."/>
            <person name="Wiseman M.S."/>
            <person name="Wiseman M.S."/>
            <person name="Pupko T."/>
            <person name="Belcher M.S."/>
            <person name="Sechler A.J."/>
            <person name="Tancos M.A."/>
            <person name="Schroeder B.K."/>
            <person name="Murray T.D."/>
            <person name="Luster D.G."/>
            <person name="Schneider W.L."/>
            <person name="Rogers E."/>
            <person name="Andreote F.D."/>
            <person name="Grunwald N.J."/>
            <person name="Putnam M.L."/>
            <person name="Chang J.H."/>
        </authorList>
    </citation>
    <scope>NUCLEOTIDE SEQUENCE [LARGE SCALE GENOMIC DNA]</scope>
    <source>
        <strain evidence="1 2">DSM 15933</strain>
    </source>
</reference>
<evidence type="ECO:0008006" key="3">
    <source>
        <dbReference type="Google" id="ProtNLM"/>
    </source>
</evidence>
<dbReference type="EMBL" id="PZPL01000001">
    <property type="protein sequence ID" value="PTL72135.1"/>
    <property type="molecule type" value="Genomic_DNA"/>
</dbReference>
<name>A0A2T4URJ6_9MICO</name>
<protein>
    <recommendedName>
        <fullName evidence="3">Peptide chain release factor 1</fullName>
    </recommendedName>
</protein>
<keyword evidence="2" id="KW-1185">Reference proteome</keyword>
<dbReference type="Pfam" id="PF18844">
    <property type="entry name" value="baeRF_family2"/>
    <property type="match status" value="1"/>
</dbReference>